<feature type="region of interest" description="Disordered" evidence="4">
    <location>
        <begin position="901"/>
        <end position="939"/>
    </location>
</feature>
<feature type="repeat" description="WD" evidence="3">
    <location>
        <begin position="305"/>
        <end position="336"/>
    </location>
</feature>
<dbReference type="PROSITE" id="PS50294">
    <property type="entry name" value="WD_REPEATS_REGION"/>
    <property type="match status" value="1"/>
</dbReference>
<evidence type="ECO:0000256" key="1">
    <source>
        <dbReference type="ARBA" id="ARBA00022574"/>
    </source>
</evidence>
<feature type="compositionally biased region" description="Polar residues" evidence="4">
    <location>
        <begin position="631"/>
        <end position="652"/>
    </location>
</feature>
<feature type="domain" description="F-box" evidence="5">
    <location>
        <begin position="206"/>
        <end position="253"/>
    </location>
</feature>
<evidence type="ECO:0000313" key="6">
    <source>
        <dbReference type="EMBL" id="KAJ3996520.1"/>
    </source>
</evidence>
<organism evidence="6 7">
    <name type="scientific">Lentinula boryana</name>
    <dbReference type="NCBI Taxonomy" id="40481"/>
    <lineage>
        <taxon>Eukaryota</taxon>
        <taxon>Fungi</taxon>
        <taxon>Dikarya</taxon>
        <taxon>Basidiomycota</taxon>
        <taxon>Agaricomycotina</taxon>
        <taxon>Agaricomycetes</taxon>
        <taxon>Agaricomycetidae</taxon>
        <taxon>Agaricales</taxon>
        <taxon>Marasmiineae</taxon>
        <taxon>Omphalotaceae</taxon>
        <taxon>Lentinula</taxon>
    </lineage>
</organism>
<protein>
    <recommendedName>
        <fullName evidence="5">F-box domain-containing protein</fullName>
    </recommendedName>
</protein>
<feature type="region of interest" description="Disordered" evidence="4">
    <location>
        <begin position="728"/>
        <end position="798"/>
    </location>
</feature>
<dbReference type="InterPro" id="IPR052791">
    <property type="entry name" value="SSM1_domain"/>
</dbReference>
<keyword evidence="7" id="KW-1185">Reference proteome</keyword>
<evidence type="ECO:0000256" key="2">
    <source>
        <dbReference type="ARBA" id="ARBA00022737"/>
    </source>
</evidence>
<dbReference type="InterPro" id="IPR001680">
    <property type="entry name" value="WD40_rpt"/>
</dbReference>
<sequence>MDLDMITEENSDTLLGGDSDLVPLLNQINTLHTRKLTSYKRLLERAQHSSAAQLHALQAEVRMLKEQLQNGGDRGRRAGNGGLLIGNGEDELEALLDGGGYLCSKCGGPGGRGKRKYWAGWRGFGSDDEEEDVDEGDADELVSVLRGMGRDAAGKYMFDEKRVRRVVKKMGREARGRLIGIILDASHPGDASLQVLLLQKYLKSTYDVLGNLSPPLALRVLLHFPVTDVVQRLSLVSKKWNKMIHHYTFWRYHCHYITRTDPVPIQAPLPPPRGPGDAGWFPLYKSLHHLQKNLAEGLAQSILFLHGHTNHVTTLTLRGRRLISGSYDESIRFWELPERGAAECKKVLKVGKVVSCVDWLIEEEVFVVGFHDVGRVHLYSSLTYTPLQQLAGHLNGIRAVALTSNNLVSAGADKALVCWDWRAGTKIVRFGQQTTVNIGVQLIAGPTKEEGERVVGVTIDGVVRVFSIQRREMISQFKLSELGGTDPFLNAKLFNVGAAPNNMLQWFAAKGSQMTCATKSVILHLQWQEDTGSGSPLTPSSVASVKSPTRSVLSLASSTRSINTTTTTTTQNQNQTPTRPRNSTTSASSFSRSTSSSSISGSASRRPSLLGTISTSAGLGSGRLSVSGRRTPSTPVTPNVNSRTVTPTTASSIGGFLSGGGGVGVGGGGGLGVSTARLGQRAAILTAPPKLVALVETPDVAVGAVDPRKKRVVTATRFSSRVGADRRIFMSIHQDKPGKTRKSSTSRPNGVNEDDGEGQGQGHESESESESSNADSNDSDSDLHHIINGTKFSSTSTGEKKYVPYSGVDIDTDCVPVSGAWAALADVGGEGVSPGSSGSKGLNGKTVKGLIGSVPLKFAGLAMPEKNPMSMQMSHEEVVVGCADGTMYVMNFVGYEYQKPKVEKKKKEGKDWDREEDEDDDDDDEGSEEEEGEEGEERG</sequence>
<keyword evidence="2" id="KW-0677">Repeat</keyword>
<comment type="caution">
    <text evidence="6">The sequence shown here is derived from an EMBL/GenBank/DDBJ whole genome shotgun (WGS) entry which is preliminary data.</text>
</comment>
<dbReference type="Pfam" id="PF00400">
    <property type="entry name" value="WD40"/>
    <property type="match status" value="2"/>
</dbReference>
<feature type="region of interest" description="Disordered" evidence="4">
    <location>
        <begin position="530"/>
        <end position="653"/>
    </location>
</feature>
<feature type="compositionally biased region" description="Acidic residues" evidence="4">
    <location>
        <begin position="914"/>
        <end position="939"/>
    </location>
</feature>
<name>A0ABQ8QDJ1_9AGAR</name>
<dbReference type="PROSITE" id="PS00678">
    <property type="entry name" value="WD_REPEATS_1"/>
    <property type="match status" value="1"/>
</dbReference>
<dbReference type="Pfam" id="PF00646">
    <property type="entry name" value="F-box"/>
    <property type="match status" value="1"/>
</dbReference>
<dbReference type="InterPro" id="IPR001810">
    <property type="entry name" value="F-box_dom"/>
</dbReference>
<reference evidence="6" key="1">
    <citation type="submission" date="2022-08" db="EMBL/GenBank/DDBJ databases">
        <authorList>
            <consortium name="DOE Joint Genome Institute"/>
            <person name="Min B."/>
            <person name="Riley R."/>
            <person name="Sierra-Patev S."/>
            <person name="Naranjo-Ortiz M."/>
            <person name="Looney B."/>
            <person name="Konkel Z."/>
            <person name="Slot J.C."/>
            <person name="Sakamoto Y."/>
            <person name="Steenwyk J.L."/>
            <person name="Rokas A."/>
            <person name="Carro J."/>
            <person name="Camarero S."/>
            <person name="Ferreira P."/>
            <person name="Molpeceres G."/>
            <person name="Ruiz-Duenas F.J."/>
            <person name="Serrano A."/>
            <person name="Henrissat B."/>
            <person name="Drula E."/>
            <person name="Hughes K.W."/>
            <person name="Mata J.L."/>
            <person name="Ishikawa N.K."/>
            <person name="Vargas-Isla R."/>
            <person name="Ushijima S."/>
            <person name="Smith C.A."/>
            <person name="Ahrendt S."/>
            <person name="Andreopoulos W."/>
            <person name="He G."/>
            <person name="Labutti K."/>
            <person name="Lipzen A."/>
            <person name="Ng V."/>
            <person name="Sandor L."/>
            <person name="Barry K."/>
            <person name="Martinez A.T."/>
            <person name="Xiao Y."/>
            <person name="Gibbons J.G."/>
            <person name="Terashima K."/>
            <person name="Hibbett D.S."/>
            <person name="Grigoriev I.V."/>
        </authorList>
    </citation>
    <scope>NUCLEOTIDE SEQUENCE</scope>
    <source>
        <strain evidence="6">TFB10827</strain>
    </source>
</reference>
<feature type="compositionally biased region" description="Polar residues" evidence="4">
    <location>
        <begin position="530"/>
        <end position="556"/>
    </location>
</feature>
<keyword evidence="1 3" id="KW-0853">WD repeat</keyword>
<gene>
    <name evidence="6" type="ORF">F5050DRAFT_1571345</name>
</gene>
<evidence type="ECO:0000259" key="5">
    <source>
        <dbReference type="PROSITE" id="PS50181"/>
    </source>
</evidence>
<evidence type="ECO:0000256" key="3">
    <source>
        <dbReference type="PROSITE-ProRule" id="PRU00221"/>
    </source>
</evidence>
<dbReference type="PANTHER" id="PTHR47438:SF1">
    <property type="entry name" value="PHOSPHATE METABOLISM PROTEIN 8-RELATED"/>
    <property type="match status" value="1"/>
</dbReference>
<feature type="compositionally biased region" description="Low complexity" evidence="4">
    <location>
        <begin position="616"/>
        <end position="630"/>
    </location>
</feature>
<dbReference type="Gene3D" id="2.130.10.10">
    <property type="entry name" value="YVTN repeat-like/Quinoprotein amine dehydrogenase"/>
    <property type="match status" value="1"/>
</dbReference>
<dbReference type="SUPFAM" id="SSF81383">
    <property type="entry name" value="F-box domain"/>
    <property type="match status" value="1"/>
</dbReference>
<dbReference type="SMART" id="SM00320">
    <property type="entry name" value="WD40"/>
    <property type="match status" value="3"/>
</dbReference>
<evidence type="ECO:0000313" key="7">
    <source>
        <dbReference type="Proteomes" id="UP001163828"/>
    </source>
</evidence>
<dbReference type="InterPro" id="IPR036322">
    <property type="entry name" value="WD40_repeat_dom_sf"/>
</dbReference>
<dbReference type="EMBL" id="MU790610">
    <property type="protein sequence ID" value="KAJ3996520.1"/>
    <property type="molecule type" value="Genomic_DNA"/>
</dbReference>
<feature type="compositionally biased region" description="Basic and acidic residues" evidence="4">
    <location>
        <begin position="728"/>
        <end position="738"/>
    </location>
</feature>
<accession>A0ABQ8QDJ1</accession>
<dbReference type="InterPro" id="IPR015943">
    <property type="entry name" value="WD40/YVTN_repeat-like_dom_sf"/>
</dbReference>
<evidence type="ECO:0000256" key="4">
    <source>
        <dbReference type="SAM" id="MobiDB-lite"/>
    </source>
</evidence>
<proteinExistence type="predicted"/>
<dbReference type="InterPro" id="IPR036047">
    <property type="entry name" value="F-box-like_dom_sf"/>
</dbReference>
<dbReference type="Proteomes" id="UP001163828">
    <property type="component" value="Unassembled WGS sequence"/>
</dbReference>
<feature type="compositionally biased region" description="Basic and acidic residues" evidence="4">
    <location>
        <begin position="901"/>
        <end position="913"/>
    </location>
</feature>
<dbReference type="InterPro" id="IPR019775">
    <property type="entry name" value="WD40_repeat_CS"/>
</dbReference>
<dbReference type="Gene3D" id="1.20.1280.50">
    <property type="match status" value="1"/>
</dbReference>
<feature type="repeat" description="WD" evidence="3">
    <location>
        <begin position="390"/>
        <end position="429"/>
    </location>
</feature>
<feature type="compositionally biased region" description="Low complexity" evidence="4">
    <location>
        <begin position="557"/>
        <end position="608"/>
    </location>
</feature>
<dbReference type="PROSITE" id="PS50181">
    <property type="entry name" value="FBOX"/>
    <property type="match status" value="1"/>
</dbReference>
<dbReference type="PROSITE" id="PS50082">
    <property type="entry name" value="WD_REPEATS_2"/>
    <property type="match status" value="2"/>
</dbReference>
<dbReference type="SUPFAM" id="SSF50978">
    <property type="entry name" value="WD40 repeat-like"/>
    <property type="match status" value="1"/>
</dbReference>
<dbReference type="PANTHER" id="PTHR47438">
    <property type="entry name" value="PHOSPHATE METABOLISM PROTEIN 8-RELATED"/>
    <property type="match status" value="1"/>
</dbReference>